<evidence type="ECO:0008006" key="2">
    <source>
        <dbReference type="Google" id="ProtNLM"/>
    </source>
</evidence>
<dbReference type="EMBL" id="UINC01077060">
    <property type="protein sequence ID" value="SVC16819.1"/>
    <property type="molecule type" value="Genomic_DNA"/>
</dbReference>
<dbReference type="AlphaFoldDB" id="A0A382JYF2"/>
<reference evidence="1" key="1">
    <citation type="submission" date="2018-05" db="EMBL/GenBank/DDBJ databases">
        <authorList>
            <person name="Lanie J.A."/>
            <person name="Ng W.-L."/>
            <person name="Kazmierczak K.M."/>
            <person name="Andrzejewski T.M."/>
            <person name="Davidsen T.M."/>
            <person name="Wayne K.J."/>
            <person name="Tettelin H."/>
            <person name="Glass J.I."/>
            <person name="Rusch D."/>
            <person name="Podicherti R."/>
            <person name="Tsui H.-C.T."/>
            <person name="Winkler M.E."/>
        </authorList>
    </citation>
    <scope>NUCLEOTIDE SEQUENCE</scope>
</reference>
<organism evidence="1">
    <name type="scientific">marine metagenome</name>
    <dbReference type="NCBI Taxonomy" id="408172"/>
    <lineage>
        <taxon>unclassified sequences</taxon>
        <taxon>metagenomes</taxon>
        <taxon>ecological metagenomes</taxon>
    </lineage>
</organism>
<gene>
    <name evidence="1" type="ORF">METZ01_LOCUS269673</name>
</gene>
<proteinExistence type="predicted"/>
<name>A0A382JYF2_9ZZZZ</name>
<evidence type="ECO:0000313" key="1">
    <source>
        <dbReference type="EMBL" id="SVC16819.1"/>
    </source>
</evidence>
<protein>
    <recommendedName>
        <fullName evidence="2">OB-fold nucleic acid binding domain-containing protein</fullName>
    </recommendedName>
</protein>
<accession>A0A382JYF2</accession>
<sequence>MGFGNTQGRLLSWITLILILVNSCSSTKILNIKNNVDEFKNQKVTLHGEVIETLSIPFVRTGVYQLDDGSDRIWVLSAKNIPERGNQVMVTGTVTVGVELGGKRFGVIIKETDKE</sequence>